<dbReference type="InterPro" id="IPR011042">
    <property type="entry name" value="6-blade_b-propeller_TolB-like"/>
</dbReference>
<dbReference type="EMBL" id="JAUHJS010000002">
    <property type="protein sequence ID" value="MDN4164535.1"/>
    <property type="molecule type" value="Genomic_DNA"/>
</dbReference>
<dbReference type="RefSeq" id="WP_320003064.1">
    <property type="nucleotide sequence ID" value="NZ_JAUHJS010000002.1"/>
</dbReference>
<dbReference type="InterPro" id="IPR006664">
    <property type="entry name" value="OMP_bac"/>
</dbReference>
<comment type="subcellular location">
    <subcellularLocation>
        <location evidence="1">Cell outer membrane</location>
    </subcellularLocation>
</comment>
<dbReference type="Gene3D" id="2.120.10.30">
    <property type="entry name" value="TolB, C-terminal domain"/>
    <property type="match status" value="1"/>
</dbReference>
<feature type="chain" id="PRO_5045211353" evidence="5">
    <location>
        <begin position="20"/>
        <end position="683"/>
    </location>
</feature>
<dbReference type="Gene3D" id="2.60.40.1120">
    <property type="entry name" value="Carboxypeptidase-like, regulatory domain"/>
    <property type="match status" value="1"/>
</dbReference>
<name>A0ABT8F257_9BACT</name>
<comment type="caution">
    <text evidence="7">The sequence shown here is derived from an EMBL/GenBank/DDBJ whole genome shotgun (WGS) entry which is preliminary data.</text>
</comment>
<feature type="domain" description="OmpA-like" evidence="6">
    <location>
        <begin position="567"/>
        <end position="683"/>
    </location>
</feature>
<dbReference type="CDD" id="cd07185">
    <property type="entry name" value="OmpA_C-like"/>
    <property type="match status" value="1"/>
</dbReference>
<dbReference type="Pfam" id="PF07676">
    <property type="entry name" value="PD40"/>
    <property type="match status" value="3"/>
</dbReference>
<evidence type="ECO:0000313" key="7">
    <source>
        <dbReference type="EMBL" id="MDN4164535.1"/>
    </source>
</evidence>
<dbReference type="PROSITE" id="PS51123">
    <property type="entry name" value="OMPA_2"/>
    <property type="match status" value="1"/>
</dbReference>
<dbReference type="SUPFAM" id="SSF103088">
    <property type="entry name" value="OmpA-like"/>
    <property type="match status" value="1"/>
</dbReference>
<accession>A0ABT8F257</accession>
<protein>
    <submittedName>
        <fullName evidence="7">OmpA family protein</fullName>
    </submittedName>
</protein>
<proteinExistence type="predicted"/>
<dbReference type="InterPro" id="IPR036737">
    <property type="entry name" value="OmpA-like_sf"/>
</dbReference>
<evidence type="ECO:0000259" key="6">
    <source>
        <dbReference type="PROSITE" id="PS51123"/>
    </source>
</evidence>
<dbReference type="PANTHER" id="PTHR30329:SF21">
    <property type="entry name" value="LIPOPROTEIN YIAD-RELATED"/>
    <property type="match status" value="1"/>
</dbReference>
<evidence type="ECO:0000256" key="3">
    <source>
        <dbReference type="ARBA" id="ARBA00023237"/>
    </source>
</evidence>
<evidence type="ECO:0000313" key="8">
    <source>
        <dbReference type="Proteomes" id="UP001168552"/>
    </source>
</evidence>
<dbReference type="SUPFAM" id="SSF82171">
    <property type="entry name" value="DPP6 N-terminal domain-like"/>
    <property type="match status" value="1"/>
</dbReference>
<dbReference type="Pfam" id="PF00691">
    <property type="entry name" value="OmpA"/>
    <property type="match status" value="1"/>
</dbReference>
<dbReference type="Gene3D" id="3.30.1330.60">
    <property type="entry name" value="OmpA-like domain"/>
    <property type="match status" value="1"/>
</dbReference>
<dbReference type="Proteomes" id="UP001168552">
    <property type="component" value="Unassembled WGS sequence"/>
</dbReference>
<keyword evidence="3" id="KW-0998">Cell outer membrane</keyword>
<sequence length="683" mass="75826">MKRIVLSLFALVSVWSAQAQDAAPAPFDTIAYYSATKKKVDGGLNGSYTTFAPSISADGRTIIFEANQGGSYKLFESRLNEQGKWSEPVALTNINSFGDSTDLIGGPSISFDGNTLFFFAAIGQGGSEDIYVSTREKDGWSKPTSLGAPINTTGYEAFPSISADGKTLYFVRQNIAGPQDKDLRKLNQFCTSIYQSKKKEDGTWDTPKRLPAPINQECEKAPKIMADGKTLIFSSNRPGGKGDYDMYQSKLNVLGEWSIPVPLDYVNTASSDQLPCISAQGDLMYYTYNNESIFSVEIPPSLRQFMNNVVQGYITDEDTRQGIAAEIIITDAFTSEEVMRLTNNPSDGRYTVVLPVGRSFNMEVRKEGYSSYAASFDLTQVKKYQEQEKNIALFKTVKLTVSVNDIEIFEAIPADIKVKNPGASGFFKEVKNDVQDGRVLLELPIGKQYEIIVSSPNFKGEFFTFDASGLVLYRNFEKEVELVPEKVGVMINVADLVNNSKVKSKILLRNKDRDEVIEVSGNEMVQLRSGDRYELEATSDQGYAFNSTTIDVAKGGETQVEVKLQKLEKDTKLTLRDINFESNSAQLSDVSFTELQRVIKLMTENPDLKVEIAAHTDDIGSDAYNLMLSNNRAQSVLNYLSDYKIDPSRLVAKGYGESQPKVPNSDEEQRAINRRVELKILGI</sequence>
<evidence type="ECO:0000256" key="5">
    <source>
        <dbReference type="SAM" id="SignalP"/>
    </source>
</evidence>
<feature type="signal peptide" evidence="5">
    <location>
        <begin position="1"/>
        <end position="19"/>
    </location>
</feature>
<dbReference type="InterPro" id="IPR050330">
    <property type="entry name" value="Bact_OuterMem_StrucFunc"/>
</dbReference>
<evidence type="ECO:0000256" key="1">
    <source>
        <dbReference type="ARBA" id="ARBA00004442"/>
    </source>
</evidence>
<evidence type="ECO:0000256" key="2">
    <source>
        <dbReference type="ARBA" id="ARBA00023136"/>
    </source>
</evidence>
<gene>
    <name evidence="7" type="ORF">QWY31_03425</name>
</gene>
<dbReference type="InterPro" id="IPR006665">
    <property type="entry name" value="OmpA-like"/>
</dbReference>
<dbReference type="PRINTS" id="PR01021">
    <property type="entry name" value="OMPADOMAIN"/>
</dbReference>
<evidence type="ECO:0000256" key="4">
    <source>
        <dbReference type="PROSITE-ProRule" id="PRU00473"/>
    </source>
</evidence>
<dbReference type="InterPro" id="IPR011659">
    <property type="entry name" value="WD40"/>
</dbReference>
<keyword evidence="8" id="KW-1185">Reference proteome</keyword>
<keyword evidence="2 4" id="KW-0472">Membrane</keyword>
<organism evidence="7 8">
    <name type="scientific">Shiella aurantiaca</name>
    <dbReference type="NCBI Taxonomy" id="3058365"/>
    <lineage>
        <taxon>Bacteria</taxon>
        <taxon>Pseudomonadati</taxon>
        <taxon>Bacteroidota</taxon>
        <taxon>Cytophagia</taxon>
        <taxon>Cytophagales</taxon>
        <taxon>Shiellaceae</taxon>
        <taxon>Shiella</taxon>
    </lineage>
</organism>
<dbReference type="PANTHER" id="PTHR30329">
    <property type="entry name" value="STATOR ELEMENT OF FLAGELLAR MOTOR COMPLEX"/>
    <property type="match status" value="1"/>
</dbReference>
<reference evidence="7" key="1">
    <citation type="submission" date="2023-06" db="EMBL/GenBank/DDBJ databases">
        <title>Cytophagales bacterium Strain LB-30, isolated from soil.</title>
        <authorList>
            <person name="Liu B."/>
        </authorList>
    </citation>
    <scope>NUCLEOTIDE SEQUENCE</scope>
    <source>
        <strain evidence="7">LB-30</strain>
    </source>
</reference>
<keyword evidence="5" id="KW-0732">Signal</keyword>